<evidence type="ECO:0000313" key="2">
    <source>
        <dbReference type="Proteomes" id="UP000746747"/>
    </source>
</evidence>
<accession>A0A8J2M9Y5</accession>
<reference evidence="1" key="1">
    <citation type="submission" date="2021-09" db="EMBL/GenBank/DDBJ databases">
        <authorList>
            <consortium name="Pathogen Informatics"/>
        </authorList>
    </citation>
    <scope>NUCLEOTIDE SEQUENCE</scope>
</reference>
<organism evidence="1 2">
    <name type="scientific">Cercopithifilaria johnstoni</name>
    <dbReference type="NCBI Taxonomy" id="2874296"/>
    <lineage>
        <taxon>Eukaryota</taxon>
        <taxon>Metazoa</taxon>
        <taxon>Ecdysozoa</taxon>
        <taxon>Nematoda</taxon>
        <taxon>Chromadorea</taxon>
        <taxon>Rhabditida</taxon>
        <taxon>Spirurina</taxon>
        <taxon>Spiruromorpha</taxon>
        <taxon>Filarioidea</taxon>
        <taxon>Onchocercidae</taxon>
        <taxon>Cercopithifilaria</taxon>
    </lineage>
</organism>
<protein>
    <submittedName>
        <fullName evidence="1">Uncharacterized protein</fullName>
    </submittedName>
</protein>
<comment type="caution">
    <text evidence="1">The sequence shown here is derived from an EMBL/GenBank/DDBJ whole genome shotgun (WGS) entry which is preliminary data.</text>
</comment>
<proteinExistence type="predicted"/>
<gene>
    <name evidence="1" type="ORF">CJOHNSTONI_LOCUS8200</name>
</gene>
<dbReference type="EMBL" id="CAKAEH010001665">
    <property type="protein sequence ID" value="CAG9538495.1"/>
    <property type="molecule type" value="Genomic_DNA"/>
</dbReference>
<name>A0A8J2M9Y5_9BILA</name>
<evidence type="ECO:0000313" key="1">
    <source>
        <dbReference type="EMBL" id="CAG9538495.1"/>
    </source>
</evidence>
<dbReference type="Proteomes" id="UP000746747">
    <property type="component" value="Unassembled WGS sequence"/>
</dbReference>
<dbReference type="AlphaFoldDB" id="A0A8J2M9Y5"/>
<sequence length="103" mass="11383">MIEFIFRTKLPKSSNNDCCCSSSSSNSSGGGGGMDRVIATANGDAIGCSILRRSIADFSQADSYENFDKEEGKCSDFVENCKCYNVSFFFTLTKSFSYFIYFN</sequence>
<keyword evidence="2" id="KW-1185">Reference proteome</keyword>